<dbReference type="EC" id="4.6.1.13" evidence="2"/>
<evidence type="ECO:0000256" key="2">
    <source>
        <dbReference type="ARBA" id="ARBA00012581"/>
    </source>
</evidence>
<sequence length="479" mass="54085">MWKNQQQISNFNRSDLIRECNRCKRVDVNYRAYPCIQDGAGFSECPTTGQPNNYTWMKDISDNKRLSDLSIPGTHDTMASRVNIPPLYNVPFVETQTMGLWNQMEAGIRFLDIRLRYEDGALACYHGTVWLGKYFGDVLESIRTYLVSYPSETIYMRIAQENSNAPVADFVSSVRSSTDNHANGLRYTGGTNNQNPTLAQTRGKFVILLDISGYNSSTHGSTGINYRSSNRQDAYLTKGDAKVALVINHLQAANNRGSSNTTIYINYLSANLGEYGDLSGNPFAIARFVNPRIYNYLINQNFNNYVGIVAADYPGWGLISETINVNFDRSAQVRFSGTFQIVTALNNSSVLDFNAPADSMNVTLWSNSGGNHQKWNFTYDQSENAHVIRSVRNPNLVLAWNVPTTNRNVFVTPFVPGRAEHYWIIERFQNGYIFRNKRNTNLVLDVVASKTSNGTNIVVHERHPLNTTARNQTFFMRPV</sequence>
<evidence type="ECO:0000256" key="6">
    <source>
        <dbReference type="ARBA" id="ARBA00030782"/>
    </source>
</evidence>
<dbReference type="Gene3D" id="2.80.10.50">
    <property type="match status" value="1"/>
</dbReference>
<dbReference type="PROSITE" id="PS50007">
    <property type="entry name" value="PIPLC_X_DOMAIN"/>
    <property type="match status" value="1"/>
</dbReference>
<dbReference type="GO" id="GO:0016042">
    <property type="term" value="P:lipid catabolic process"/>
    <property type="evidence" value="ECO:0007669"/>
    <property type="project" value="UniProtKB-KW"/>
</dbReference>
<proteinExistence type="predicted"/>
<dbReference type="InterPro" id="IPR017946">
    <property type="entry name" value="PLC-like_Pdiesterase_TIM-brl"/>
</dbReference>
<organism evidence="9 10">
    <name type="scientific">Bacillus thuringiensis</name>
    <dbReference type="NCBI Taxonomy" id="1428"/>
    <lineage>
        <taxon>Bacteria</taxon>
        <taxon>Bacillati</taxon>
        <taxon>Bacillota</taxon>
        <taxon>Bacilli</taxon>
        <taxon>Bacillales</taxon>
        <taxon>Bacillaceae</taxon>
        <taxon>Bacillus</taxon>
        <taxon>Bacillus cereus group</taxon>
    </lineage>
</organism>
<dbReference type="SUPFAM" id="SSF51695">
    <property type="entry name" value="PLC-like phosphodiesterases"/>
    <property type="match status" value="1"/>
</dbReference>
<evidence type="ECO:0000313" key="9">
    <source>
        <dbReference type="EMBL" id="MDY0855136.1"/>
    </source>
</evidence>
<protein>
    <recommendedName>
        <fullName evidence="3">1-phosphatidylinositol phosphodiesterase</fullName>
        <ecNumber evidence="2">4.6.1.13</ecNumber>
    </recommendedName>
    <alternativeName>
        <fullName evidence="5">Phosphatidylinositol diacylglycerol-lyase</fullName>
    </alternativeName>
    <alternativeName>
        <fullName evidence="6">Phosphatidylinositol-specific phospholipase C</fullName>
    </alternativeName>
</protein>
<evidence type="ECO:0000313" key="10">
    <source>
        <dbReference type="Proteomes" id="UP001274571"/>
    </source>
</evidence>
<dbReference type="InterPro" id="IPR035992">
    <property type="entry name" value="Ricin_B-like_lectins"/>
</dbReference>
<dbReference type="InterPro" id="IPR000772">
    <property type="entry name" value="Ricin_B_lectin"/>
</dbReference>
<keyword evidence="4" id="KW-0442">Lipid degradation</keyword>
<comment type="catalytic activity">
    <reaction evidence="1">
        <text>a 1,2-diacyl-sn-glycero-3-phospho-(1D-myo-inositol) = 1D-myo-inositol 1,2-cyclic phosphate + a 1,2-diacyl-sn-glycerol</text>
        <dbReference type="Rhea" id="RHEA:17093"/>
        <dbReference type="ChEBI" id="CHEBI:17815"/>
        <dbReference type="ChEBI" id="CHEBI:57880"/>
        <dbReference type="ChEBI" id="CHEBI:58484"/>
        <dbReference type="EC" id="4.6.1.13"/>
    </reaction>
</comment>
<dbReference type="Proteomes" id="UP001274571">
    <property type="component" value="Unassembled WGS sequence"/>
</dbReference>
<dbReference type="PANTHER" id="PTHR13593:SF113">
    <property type="entry name" value="SI:DKEY-266F7.9"/>
    <property type="match status" value="1"/>
</dbReference>
<dbReference type="InterPro" id="IPR051057">
    <property type="entry name" value="PI-PLC_domain"/>
</dbReference>
<reference evidence="9" key="1">
    <citation type="submission" date="2023-11" db="EMBL/GenBank/DDBJ databases">
        <title>Genome Sequence of Bacillus thuringiensis stain BLB 30AF.</title>
        <authorList>
            <person name="Farhat A."/>
        </authorList>
    </citation>
    <scope>NUCLEOTIDE SEQUENCE</scope>
    <source>
        <strain evidence="9">BLB30AF</strain>
    </source>
</reference>
<dbReference type="Pfam" id="PF14200">
    <property type="entry name" value="RicinB_lectin_2"/>
    <property type="match status" value="1"/>
</dbReference>
<dbReference type="GO" id="GO:0008081">
    <property type="term" value="F:phosphoric diester hydrolase activity"/>
    <property type="evidence" value="ECO:0007669"/>
    <property type="project" value="InterPro"/>
</dbReference>
<dbReference type="SMART" id="SM00148">
    <property type="entry name" value="PLCXc"/>
    <property type="match status" value="1"/>
</dbReference>
<dbReference type="SUPFAM" id="SSF50370">
    <property type="entry name" value="Ricin B-like lectins"/>
    <property type="match status" value="1"/>
</dbReference>
<dbReference type="InterPro" id="IPR000909">
    <property type="entry name" value="PLipase_C_PInositol-sp_X_dom"/>
</dbReference>
<feature type="domain" description="Ricin B lectin" evidence="8">
    <location>
        <begin position="338"/>
        <end position="477"/>
    </location>
</feature>
<dbReference type="CDD" id="cd23445">
    <property type="entry name" value="beta-trefoil_Ricin_HA17-like"/>
    <property type="match status" value="1"/>
</dbReference>
<dbReference type="EMBL" id="JAXCMD010000019">
    <property type="protein sequence ID" value="MDY0855136.1"/>
    <property type="molecule type" value="Genomic_DNA"/>
</dbReference>
<evidence type="ECO:0000256" key="4">
    <source>
        <dbReference type="ARBA" id="ARBA00022963"/>
    </source>
</evidence>
<dbReference type="AlphaFoldDB" id="A0AAW9GTZ2"/>
<dbReference type="PANTHER" id="PTHR13593">
    <property type="match status" value="1"/>
</dbReference>
<dbReference type="Pfam" id="PF00388">
    <property type="entry name" value="PI-PLC-X"/>
    <property type="match status" value="1"/>
</dbReference>
<comment type="caution">
    <text evidence="9">The sequence shown here is derived from an EMBL/GenBank/DDBJ whole genome shotgun (WGS) entry which is preliminary data.</text>
</comment>
<feature type="domain" description="Phosphatidylinositol-specific phospholipase C X" evidence="7">
    <location>
        <begin position="61"/>
        <end position="210"/>
    </location>
</feature>
<name>A0AAW9GTZ2_BACTU</name>
<evidence type="ECO:0000256" key="1">
    <source>
        <dbReference type="ARBA" id="ARBA00001316"/>
    </source>
</evidence>
<keyword evidence="4" id="KW-0443">Lipid metabolism</keyword>
<dbReference type="PROSITE" id="PS50231">
    <property type="entry name" value="RICIN_B_LECTIN"/>
    <property type="match status" value="1"/>
</dbReference>
<dbReference type="SMART" id="SM00458">
    <property type="entry name" value="RICIN"/>
    <property type="match status" value="1"/>
</dbReference>
<accession>A0AAW9GTZ2</accession>
<dbReference type="Gene3D" id="3.20.20.190">
    <property type="entry name" value="Phosphatidylinositol (PI) phosphodiesterase"/>
    <property type="match status" value="1"/>
</dbReference>
<dbReference type="GO" id="GO:0004436">
    <property type="term" value="F:phosphatidylinositol diacylglycerol-lyase activity"/>
    <property type="evidence" value="ECO:0007669"/>
    <property type="project" value="UniProtKB-EC"/>
</dbReference>
<gene>
    <name evidence="9" type="ORF">SOH20_30560</name>
</gene>
<dbReference type="CDD" id="cd08586">
    <property type="entry name" value="PI-PLCc_BcPLC_like"/>
    <property type="match status" value="1"/>
</dbReference>
<evidence type="ECO:0000259" key="8">
    <source>
        <dbReference type="SMART" id="SM00458"/>
    </source>
</evidence>
<evidence type="ECO:0000259" key="7">
    <source>
        <dbReference type="SMART" id="SM00148"/>
    </source>
</evidence>
<evidence type="ECO:0000256" key="5">
    <source>
        <dbReference type="ARBA" id="ARBA00030474"/>
    </source>
</evidence>
<dbReference type="RefSeq" id="WP_320483961.1">
    <property type="nucleotide sequence ID" value="NZ_JAXCMD010000019.1"/>
</dbReference>
<evidence type="ECO:0000256" key="3">
    <source>
        <dbReference type="ARBA" id="ARBA00019758"/>
    </source>
</evidence>